<feature type="transmembrane region" description="Helical" evidence="1">
    <location>
        <begin position="51"/>
        <end position="72"/>
    </location>
</feature>
<keyword evidence="1" id="KW-0812">Transmembrane</keyword>
<dbReference type="PANTHER" id="PTHR40078:SF1">
    <property type="entry name" value="INTEGRAL MEMBRANE PROTEIN"/>
    <property type="match status" value="1"/>
</dbReference>
<dbReference type="InterPro" id="IPR038750">
    <property type="entry name" value="YczE/YyaS-like"/>
</dbReference>
<evidence type="ECO:0000256" key="1">
    <source>
        <dbReference type="SAM" id="Phobius"/>
    </source>
</evidence>
<feature type="transmembrane region" description="Helical" evidence="1">
    <location>
        <begin position="113"/>
        <end position="133"/>
    </location>
</feature>
<evidence type="ECO:0000313" key="2">
    <source>
        <dbReference type="EMBL" id="SHK72303.1"/>
    </source>
</evidence>
<dbReference type="AlphaFoldDB" id="A0A1M6USY6"/>
<accession>A0A1M6USY6</accession>
<keyword evidence="1" id="KW-0472">Membrane</keyword>
<keyword evidence="3" id="KW-1185">Reference proteome</keyword>
<proteinExistence type="predicted"/>
<organism evidence="2 3">
    <name type="scientific">Hespellia stercorisuis DSM 15480</name>
    <dbReference type="NCBI Taxonomy" id="1121950"/>
    <lineage>
        <taxon>Bacteria</taxon>
        <taxon>Bacillati</taxon>
        <taxon>Bacillota</taxon>
        <taxon>Clostridia</taxon>
        <taxon>Lachnospirales</taxon>
        <taxon>Lachnospiraceae</taxon>
        <taxon>Hespellia</taxon>
    </lineage>
</organism>
<name>A0A1M6USY6_9FIRM</name>
<sequence length="208" mass="22162">MKQKNKNLGARVVMSLVGLILCGVGVSLFLYTGMGVDPASVFELGIGNVTGISYGSAAALLNVVILFIVFLVDRRYINISSFLAIFGIGYTADFVRSILDICIRREPVLIVKLLMLVAGLFIMAVGIAVYIFADLGVGAIDLVSEIISDKSGFAYQKVRVIGDVSFVVIGYVLGGTVGVGTVLAAFMTGPAVQLVRPGVYRLLKRFVE</sequence>
<dbReference type="EMBL" id="FQZY01000078">
    <property type="protein sequence ID" value="SHK72303.1"/>
    <property type="molecule type" value="Genomic_DNA"/>
</dbReference>
<reference evidence="2 3" key="1">
    <citation type="submission" date="2016-11" db="EMBL/GenBank/DDBJ databases">
        <authorList>
            <person name="Jaros S."/>
            <person name="Januszkiewicz K."/>
            <person name="Wedrychowicz H."/>
        </authorList>
    </citation>
    <scope>NUCLEOTIDE SEQUENCE [LARGE SCALE GENOMIC DNA]</scope>
    <source>
        <strain evidence="2 3">DSM 15480</strain>
    </source>
</reference>
<evidence type="ECO:0008006" key="4">
    <source>
        <dbReference type="Google" id="ProtNLM"/>
    </source>
</evidence>
<dbReference type="RefSeq" id="WP_073112907.1">
    <property type="nucleotide sequence ID" value="NZ_FQZY01000078.1"/>
</dbReference>
<evidence type="ECO:0000313" key="3">
    <source>
        <dbReference type="Proteomes" id="UP000184301"/>
    </source>
</evidence>
<gene>
    <name evidence="2" type="ORF">SAMN02745243_03593</name>
</gene>
<feature type="transmembrane region" description="Helical" evidence="1">
    <location>
        <begin position="168"/>
        <end position="195"/>
    </location>
</feature>
<dbReference type="Pfam" id="PF19700">
    <property type="entry name" value="DUF6198"/>
    <property type="match status" value="1"/>
</dbReference>
<keyword evidence="1" id="KW-1133">Transmembrane helix</keyword>
<dbReference type="OrthoDB" id="1758183at2"/>
<dbReference type="PANTHER" id="PTHR40078">
    <property type="entry name" value="INTEGRAL MEMBRANE PROTEIN-RELATED"/>
    <property type="match status" value="1"/>
</dbReference>
<dbReference type="STRING" id="1121950.SAMN02745243_03593"/>
<feature type="transmembrane region" description="Helical" evidence="1">
    <location>
        <begin position="12"/>
        <end position="31"/>
    </location>
</feature>
<dbReference type="Proteomes" id="UP000184301">
    <property type="component" value="Unassembled WGS sequence"/>
</dbReference>
<protein>
    <recommendedName>
        <fullName evidence="4">Membrane protein YczE</fullName>
    </recommendedName>
</protein>